<gene>
    <name evidence="2" type="ORF">PENCOP_c006G00080</name>
</gene>
<proteinExistence type="predicted"/>
<dbReference type="EMBL" id="MDDG01000006">
    <property type="protein sequence ID" value="OQE39824.1"/>
    <property type="molecule type" value="Genomic_DNA"/>
</dbReference>
<evidence type="ECO:0000313" key="3">
    <source>
        <dbReference type="Proteomes" id="UP000191500"/>
    </source>
</evidence>
<dbReference type="Proteomes" id="UP000191500">
    <property type="component" value="Unassembled WGS sequence"/>
</dbReference>
<protein>
    <submittedName>
        <fullName evidence="2">Uncharacterized protein</fullName>
    </submittedName>
</protein>
<dbReference type="AlphaFoldDB" id="A0A1V6UN16"/>
<feature type="region of interest" description="Disordered" evidence="1">
    <location>
        <begin position="1"/>
        <end position="29"/>
    </location>
</feature>
<accession>A0A1V6UN16</accession>
<evidence type="ECO:0000313" key="2">
    <source>
        <dbReference type="EMBL" id="OQE39824.1"/>
    </source>
</evidence>
<comment type="caution">
    <text evidence="2">The sequence shown here is derived from an EMBL/GenBank/DDBJ whole genome shotgun (WGS) entry which is preliminary data.</text>
</comment>
<evidence type="ECO:0000256" key="1">
    <source>
        <dbReference type="SAM" id="MobiDB-lite"/>
    </source>
</evidence>
<sequence length="174" mass="19306">MASQDDFTHAVADSEQTMAEYANENVSKPDKTQQIVVNWMINNPKAGFQEAKLPSKSKSPQFVSISNQDVKENPELQKISMAILSHSTIDRQGLINVDIGTGKKKVVVPFVNVQAQIGLKPNRHTYSHVNVVADKVIGVSMIRQALNESLKAHDSRWVVETAPGQYRIQADRPT</sequence>
<organism evidence="2 3">
    <name type="scientific">Penicillium coprophilum</name>
    <dbReference type="NCBI Taxonomy" id="36646"/>
    <lineage>
        <taxon>Eukaryota</taxon>
        <taxon>Fungi</taxon>
        <taxon>Dikarya</taxon>
        <taxon>Ascomycota</taxon>
        <taxon>Pezizomycotina</taxon>
        <taxon>Eurotiomycetes</taxon>
        <taxon>Eurotiomycetidae</taxon>
        <taxon>Eurotiales</taxon>
        <taxon>Aspergillaceae</taxon>
        <taxon>Penicillium</taxon>
    </lineage>
</organism>
<reference evidence="3" key="1">
    <citation type="journal article" date="2017" name="Nat. Microbiol.">
        <title>Global analysis of biosynthetic gene clusters reveals vast potential of secondary metabolite production in Penicillium species.</title>
        <authorList>
            <person name="Nielsen J.C."/>
            <person name="Grijseels S."/>
            <person name="Prigent S."/>
            <person name="Ji B."/>
            <person name="Dainat J."/>
            <person name="Nielsen K.F."/>
            <person name="Frisvad J.C."/>
            <person name="Workman M."/>
            <person name="Nielsen J."/>
        </authorList>
    </citation>
    <scope>NUCLEOTIDE SEQUENCE [LARGE SCALE GENOMIC DNA]</scope>
    <source>
        <strain evidence="3">IBT 31321</strain>
    </source>
</reference>
<name>A0A1V6UN16_9EURO</name>
<keyword evidence="3" id="KW-1185">Reference proteome</keyword>